<dbReference type="GO" id="GO:0005262">
    <property type="term" value="F:calcium channel activity"/>
    <property type="evidence" value="ECO:0007669"/>
    <property type="project" value="TreeGrafter"/>
</dbReference>
<evidence type="ECO:0000256" key="5">
    <source>
        <dbReference type="ARBA" id="ARBA00022989"/>
    </source>
</evidence>
<dbReference type="GO" id="GO:0008273">
    <property type="term" value="F:calcium, potassium:sodium antiporter activity"/>
    <property type="evidence" value="ECO:0007669"/>
    <property type="project" value="TreeGrafter"/>
</dbReference>
<reference evidence="10" key="1">
    <citation type="submission" date="2020-04" db="EMBL/GenBank/DDBJ databases">
        <title>Analysis of mating type loci in Filobasidium floriforme.</title>
        <authorList>
            <person name="Nowrousian M."/>
        </authorList>
    </citation>
    <scope>NUCLEOTIDE SEQUENCE</scope>
    <source>
        <strain evidence="10">CBS 6242</strain>
    </source>
</reference>
<feature type="transmembrane region" description="Helical" evidence="8">
    <location>
        <begin position="163"/>
        <end position="184"/>
    </location>
</feature>
<dbReference type="GO" id="GO:0005886">
    <property type="term" value="C:plasma membrane"/>
    <property type="evidence" value="ECO:0007669"/>
    <property type="project" value="TreeGrafter"/>
</dbReference>
<name>A0A8K0JIZ9_9TREE</name>
<dbReference type="EMBL" id="JABELV010000092">
    <property type="protein sequence ID" value="KAG7531394.1"/>
    <property type="molecule type" value="Genomic_DNA"/>
</dbReference>
<keyword evidence="4 8" id="KW-0812">Transmembrane</keyword>
<evidence type="ECO:0000256" key="1">
    <source>
        <dbReference type="ARBA" id="ARBA00004141"/>
    </source>
</evidence>
<feature type="region of interest" description="Disordered" evidence="7">
    <location>
        <begin position="190"/>
        <end position="262"/>
    </location>
</feature>
<dbReference type="InterPro" id="IPR004837">
    <property type="entry name" value="NaCa_Exmemb"/>
</dbReference>
<comment type="subcellular location">
    <subcellularLocation>
        <location evidence="1">Membrane</location>
        <topology evidence="1">Multi-pass membrane protein</topology>
    </subcellularLocation>
</comment>
<dbReference type="PANTHER" id="PTHR10846:SF8">
    <property type="entry name" value="INNER MEMBRANE PROTEIN YRBG"/>
    <property type="match status" value="1"/>
</dbReference>
<dbReference type="AlphaFoldDB" id="A0A8K0JIZ9"/>
<feature type="transmembrane region" description="Helical" evidence="8">
    <location>
        <begin position="82"/>
        <end position="104"/>
    </location>
</feature>
<keyword evidence="5 8" id="KW-1133">Transmembrane helix</keyword>
<keyword evidence="11" id="KW-1185">Reference proteome</keyword>
<evidence type="ECO:0000313" key="10">
    <source>
        <dbReference type="EMBL" id="KAG7531394.1"/>
    </source>
</evidence>
<keyword evidence="6 8" id="KW-0472">Membrane</keyword>
<feature type="transmembrane region" description="Helical" evidence="8">
    <location>
        <begin position="376"/>
        <end position="399"/>
    </location>
</feature>
<feature type="transmembrane region" description="Helical" evidence="8">
    <location>
        <begin position="293"/>
        <end position="312"/>
    </location>
</feature>
<dbReference type="InterPro" id="IPR004481">
    <property type="entry name" value="K/Na/Ca-exchanger"/>
</dbReference>
<accession>A0A8K0JIZ9</accession>
<feature type="transmembrane region" description="Helical" evidence="8">
    <location>
        <begin position="119"/>
        <end position="142"/>
    </location>
</feature>
<feature type="transmembrane region" description="Helical" evidence="8">
    <location>
        <begin position="269"/>
        <end position="286"/>
    </location>
</feature>
<dbReference type="InterPro" id="IPR044880">
    <property type="entry name" value="NCX_ion-bd_dom_sf"/>
</dbReference>
<evidence type="ECO:0000256" key="8">
    <source>
        <dbReference type="SAM" id="Phobius"/>
    </source>
</evidence>
<feature type="domain" description="Sodium/calcium exchanger membrane region" evidence="9">
    <location>
        <begin position="21"/>
        <end position="178"/>
    </location>
</feature>
<evidence type="ECO:0000313" key="11">
    <source>
        <dbReference type="Proteomes" id="UP000812966"/>
    </source>
</evidence>
<evidence type="ECO:0000256" key="2">
    <source>
        <dbReference type="ARBA" id="ARBA00005364"/>
    </source>
</evidence>
<protein>
    <recommendedName>
        <fullName evidence="9">Sodium/calcium exchanger membrane region domain-containing protein</fullName>
    </recommendedName>
</protein>
<evidence type="ECO:0000259" key="9">
    <source>
        <dbReference type="Pfam" id="PF01699"/>
    </source>
</evidence>
<keyword evidence="3" id="KW-0813">Transport</keyword>
<feature type="domain" description="Sodium/calcium exchanger membrane region" evidence="9">
    <location>
        <begin position="268"/>
        <end position="422"/>
    </location>
</feature>
<evidence type="ECO:0000256" key="3">
    <source>
        <dbReference type="ARBA" id="ARBA00022449"/>
    </source>
</evidence>
<dbReference type="Gene3D" id="1.20.1420.30">
    <property type="entry name" value="NCX, central ion-binding region"/>
    <property type="match status" value="2"/>
</dbReference>
<dbReference type="GO" id="GO:0006874">
    <property type="term" value="P:intracellular calcium ion homeostasis"/>
    <property type="evidence" value="ECO:0007669"/>
    <property type="project" value="TreeGrafter"/>
</dbReference>
<evidence type="ECO:0000256" key="4">
    <source>
        <dbReference type="ARBA" id="ARBA00022692"/>
    </source>
</evidence>
<proteinExistence type="inferred from homology"/>
<gene>
    <name evidence="10" type="ORF">FFLO_04391</name>
</gene>
<keyword evidence="3" id="KW-0050">Antiport</keyword>
<dbReference type="Proteomes" id="UP000812966">
    <property type="component" value="Unassembled WGS sequence"/>
</dbReference>
<feature type="transmembrane region" description="Helical" evidence="8">
    <location>
        <begin position="332"/>
        <end position="355"/>
    </location>
</feature>
<evidence type="ECO:0000256" key="7">
    <source>
        <dbReference type="SAM" id="MobiDB-lite"/>
    </source>
</evidence>
<dbReference type="OrthoDB" id="2127281at2759"/>
<comment type="similarity">
    <text evidence="2">Belongs to the Ca(2+):cation antiporter (CaCA) (TC 2.A.19) family. SLC24A subfamily.</text>
</comment>
<comment type="caution">
    <text evidence="10">The sequence shown here is derived from an EMBL/GenBank/DDBJ whole genome shotgun (WGS) entry which is preliminary data.</text>
</comment>
<dbReference type="PANTHER" id="PTHR10846">
    <property type="entry name" value="SODIUM/POTASSIUM/CALCIUM EXCHANGER"/>
    <property type="match status" value="1"/>
</dbReference>
<feature type="transmembrane region" description="Helical" evidence="8">
    <location>
        <begin position="12"/>
        <end position="30"/>
    </location>
</feature>
<evidence type="ECO:0000256" key="6">
    <source>
        <dbReference type="ARBA" id="ARBA00023136"/>
    </source>
</evidence>
<dbReference type="Pfam" id="PF01699">
    <property type="entry name" value="Na_Ca_ex"/>
    <property type="match status" value="2"/>
</dbReference>
<organism evidence="10 11">
    <name type="scientific">Filobasidium floriforme</name>
    <dbReference type="NCBI Taxonomy" id="5210"/>
    <lineage>
        <taxon>Eukaryota</taxon>
        <taxon>Fungi</taxon>
        <taxon>Dikarya</taxon>
        <taxon>Basidiomycota</taxon>
        <taxon>Agaricomycotina</taxon>
        <taxon>Tremellomycetes</taxon>
        <taxon>Filobasidiales</taxon>
        <taxon>Filobasidiaceae</taxon>
        <taxon>Filobasidium</taxon>
    </lineage>
</organism>
<feature type="compositionally biased region" description="Acidic residues" evidence="7">
    <location>
        <begin position="194"/>
        <end position="214"/>
    </location>
</feature>
<sequence>MIPGVDSPYLNPALRGILNGIVFCIALFMLERSADVFVDSTSIVAKRLGLPTILVGLLTAGAEWEELAVVVSSLSEGNPSLAVSNVIGSMTANILGSFSIGLLFRPAALNNNEMFSSRLYVSLMLFLSFILIVAGPGWGWILRGLQVGIPVKRARRAQSAGKWAGIVLLCLFGVYVAGIAWGIYRGTVTPPEGSDSDSSDTDSDSEMEDEDLLDPESLNTQRPLPAAQASLTPDVRTPTERSPLIRTVSLPPPSAITQRRGPTSTTHHVVRLIGSTAILSLSGYLLSNTTSTLAVLLGLSQSTLGLTLLSIATTLPEKLVAYKSGRKSQTGVLIANTVGSNVFLGTLVLGIVWTVSGELPFTSGNASGRIRGIKGLRWIWVDVIVVVASSLLMWTVVWFGLFKRSIGVAMLLLYTTYIVTIFLR</sequence>
<feature type="transmembrane region" description="Helical" evidence="8">
    <location>
        <begin position="405"/>
        <end position="423"/>
    </location>
</feature>